<accession>A0AA36UGN6</accession>
<protein>
    <submittedName>
        <fullName evidence="1">Outer membrane lipoprotein-sorting protein LolA</fullName>
    </submittedName>
</protein>
<gene>
    <name evidence="1" type="primary">lolA2</name>
    <name evidence="1" type="ORF">HMPREF9418_2634</name>
</gene>
<comment type="caution">
    <text evidence="1">The sequence shown here is derived from an EMBL/GenBank/DDBJ whole genome shotgun (WGS) entry which is preliminary data.</text>
</comment>
<proteinExistence type="predicted"/>
<keyword evidence="1" id="KW-0449">Lipoprotein</keyword>
<sequence length="79" mass="9759">MKKIIFLILLCVFPFVIHDFITEQKRQIVIHNSSPYWLQVNVYRKYDNQTEDEAIENYWNFNLEKNESSPIYFSYNKKY</sequence>
<dbReference type="AlphaFoldDB" id="A0AA36UGN6"/>
<name>A0AA36UGN6_9NEIS</name>
<evidence type="ECO:0000313" key="1">
    <source>
        <dbReference type="EMBL" id="EGQ74819.1"/>
    </source>
</evidence>
<dbReference type="EMBL" id="AFQE01000132">
    <property type="protein sequence ID" value="EGQ74819.1"/>
    <property type="molecule type" value="Genomic_DNA"/>
</dbReference>
<dbReference type="Proteomes" id="UP000004982">
    <property type="component" value="Unassembled WGS sequence"/>
</dbReference>
<organism evidence="1 2">
    <name type="scientific">Neisseria macacae ATCC 33926</name>
    <dbReference type="NCBI Taxonomy" id="997348"/>
    <lineage>
        <taxon>Bacteria</taxon>
        <taxon>Pseudomonadati</taxon>
        <taxon>Pseudomonadota</taxon>
        <taxon>Betaproteobacteria</taxon>
        <taxon>Neisseriales</taxon>
        <taxon>Neisseriaceae</taxon>
        <taxon>Neisseria</taxon>
    </lineage>
</organism>
<evidence type="ECO:0000313" key="2">
    <source>
        <dbReference type="Proteomes" id="UP000004982"/>
    </source>
</evidence>
<reference evidence="1 2" key="1">
    <citation type="submission" date="2011-05" db="EMBL/GenBank/DDBJ databases">
        <authorList>
            <person name="Muzny D."/>
            <person name="Qin X."/>
            <person name="Deng J."/>
            <person name="Jiang H."/>
            <person name="Liu Y."/>
            <person name="Qu J."/>
            <person name="Song X.-Z."/>
            <person name="Zhang L."/>
            <person name="Thornton R."/>
            <person name="Coyle M."/>
            <person name="Francisco L."/>
            <person name="Jackson L."/>
            <person name="Javaid M."/>
            <person name="Korchina V."/>
            <person name="Kovar C."/>
            <person name="Mata R."/>
            <person name="Mathew T."/>
            <person name="Ngo R."/>
            <person name="Nguyen L."/>
            <person name="Nguyen N."/>
            <person name="Okwuonu G."/>
            <person name="Ongeri F."/>
            <person name="Pham C."/>
            <person name="Simmons D."/>
            <person name="Wilczek-Boney K."/>
            <person name="Hale W."/>
            <person name="Jakkamsetti A."/>
            <person name="Pham P."/>
            <person name="Ruth R."/>
            <person name="San Lucas F."/>
            <person name="Warren J."/>
            <person name="Zhang J."/>
            <person name="Zhao Z."/>
            <person name="Zhou C."/>
            <person name="Zhu D."/>
            <person name="Lee S."/>
            <person name="Bess C."/>
            <person name="Blankenburg K."/>
            <person name="Forbes L."/>
            <person name="Fu Q."/>
            <person name="Gubbala S."/>
            <person name="Hirani K."/>
            <person name="Jayaseelan J.C."/>
            <person name="Lara F."/>
            <person name="Munidasa M."/>
            <person name="Palculict T."/>
            <person name="Patil S."/>
            <person name="Pu L.-L."/>
            <person name="Saada N."/>
            <person name="Tang L."/>
            <person name="Weissenberger G."/>
            <person name="Zhu Y."/>
            <person name="Hemphill L."/>
            <person name="Shang Y."/>
            <person name="Youmans B."/>
            <person name="Ayvaz T."/>
            <person name="Ross M."/>
            <person name="Santibanez J."/>
            <person name="Aqrawi P."/>
            <person name="Gross S."/>
            <person name="Joshi V."/>
            <person name="Fowler G."/>
            <person name="Nazareth L."/>
            <person name="Reid J."/>
            <person name="Worley K."/>
            <person name="Petrosino J."/>
            <person name="Highlander S."/>
            <person name="Gibbs R."/>
        </authorList>
    </citation>
    <scope>NUCLEOTIDE SEQUENCE [LARGE SCALE GENOMIC DNA]</scope>
    <source>
        <strain evidence="1 2">ATCC 33926</strain>
    </source>
</reference>